<sequence>MTYADHRPPVIVSVALEFILTMPASSSRQGDISGAALRASTILIPYVFNLPAVQMIKDRLGPAVQMQVASL</sequence>
<dbReference type="AlphaFoldDB" id="A0A4U6VK45"/>
<reference evidence="1" key="1">
    <citation type="submission" date="2019-03" db="EMBL/GenBank/DDBJ databases">
        <title>WGS assembly of Setaria viridis.</title>
        <authorList>
            <person name="Huang P."/>
            <person name="Jenkins J."/>
            <person name="Grimwood J."/>
            <person name="Barry K."/>
            <person name="Healey A."/>
            <person name="Mamidi S."/>
            <person name="Sreedasyam A."/>
            <person name="Shu S."/>
            <person name="Feldman M."/>
            <person name="Wu J."/>
            <person name="Yu Y."/>
            <person name="Chen C."/>
            <person name="Johnson J."/>
            <person name="Rokhsar D."/>
            <person name="Baxter I."/>
            <person name="Schmutz J."/>
            <person name="Brutnell T."/>
            <person name="Kellogg E."/>
        </authorList>
    </citation>
    <scope>NUCLEOTIDE SEQUENCE [LARGE SCALE GENOMIC DNA]</scope>
</reference>
<dbReference type="EMBL" id="CM016554">
    <property type="protein sequence ID" value="TKW29145.1"/>
    <property type="molecule type" value="Genomic_DNA"/>
</dbReference>
<name>A0A4U6VK45_SETVI</name>
<dbReference type="Proteomes" id="UP000298652">
    <property type="component" value="Chromosome 3"/>
</dbReference>
<accession>A0A4U6VK45</accession>
<evidence type="ECO:0000313" key="1">
    <source>
        <dbReference type="EMBL" id="TKW29145.1"/>
    </source>
</evidence>
<proteinExistence type="predicted"/>
<gene>
    <name evidence="1" type="ORF">SEVIR_3G377200v2</name>
</gene>
<dbReference type="Gramene" id="TKW29145">
    <property type="protein sequence ID" value="TKW29145"/>
    <property type="gene ID" value="SEVIR_3G377200v2"/>
</dbReference>
<organism evidence="1 2">
    <name type="scientific">Setaria viridis</name>
    <name type="common">Green bristlegrass</name>
    <name type="synonym">Setaria italica subsp. viridis</name>
    <dbReference type="NCBI Taxonomy" id="4556"/>
    <lineage>
        <taxon>Eukaryota</taxon>
        <taxon>Viridiplantae</taxon>
        <taxon>Streptophyta</taxon>
        <taxon>Embryophyta</taxon>
        <taxon>Tracheophyta</taxon>
        <taxon>Spermatophyta</taxon>
        <taxon>Magnoliopsida</taxon>
        <taxon>Liliopsida</taxon>
        <taxon>Poales</taxon>
        <taxon>Poaceae</taxon>
        <taxon>PACMAD clade</taxon>
        <taxon>Panicoideae</taxon>
        <taxon>Panicodae</taxon>
        <taxon>Paniceae</taxon>
        <taxon>Cenchrinae</taxon>
        <taxon>Setaria</taxon>
    </lineage>
</organism>
<protein>
    <submittedName>
        <fullName evidence="1">Uncharacterized protein</fullName>
    </submittedName>
</protein>
<evidence type="ECO:0000313" key="2">
    <source>
        <dbReference type="Proteomes" id="UP000298652"/>
    </source>
</evidence>
<keyword evidence="2" id="KW-1185">Reference proteome</keyword>